<gene>
    <name evidence="2" type="ORF">GSOID_T00008456001</name>
</gene>
<sequence length="87" mass="10197">MLQSEKSEDDSESDEPKELVPKMIFRLNKEKESEKEQENQEKRRETEQELAEVINPANIKEAKENINKSISQALSRREMLAAHQENN</sequence>
<dbReference type="InParanoid" id="E4XE52"/>
<feature type="compositionally biased region" description="Basic and acidic residues" evidence="1">
    <location>
        <begin position="27"/>
        <end position="47"/>
    </location>
</feature>
<reference evidence="2" key="1">
    <citation type="journal article" date="2010" name="Science">
        <title>Plasticity of animal genome architecture unmasked by rapid evolution of a pelagic tunicate.</title>
        <authorList>
            <person name="Denoeud F."/>
            <person name="Henriet S."/>
            <person name="Mungpakdee S."/>
            <person name="Aury J.M."/>
            <person name="Da Silva C."/>
            <person name="Brinkmann H."/>
            <person name="Mikhaleva J."/>
            <person name="Olsen L.C."/>
            <person name="Jubin C."/>
            <person name="Canestro C."/>
            <person name="Bouquet J.M."/>
            <person name="Danks G."/>
            <person name="Poulain J."/>
            <person name="Campsteijn C."/>
            <person name="Adamski M."/>
            <person name="Cross I."/>
            <person name="Yadetie F."/>
            <person name="Muffato M."/>
            <person name="Louis A."/>
            <person name="Butcher S."/>
            <person name="Tsagkogeorga G."/>
            <person name="Konrad A."/>
            <person name="Singh S."/>
            <person name="Jensen M.F."/>
            <person name="Cong E.H."/>
            <person name="Eikeseth-Otteraa H."/>
            <person name="Noel B."/>
            <person name="Anthouard V."/>
            <person name="Porcel B.M."/>
            <person name="Kachouri-Lafond R."/>
            <person name="Nishino A."/>
            <person name="Ugolini M."/>
            <person name="Chourrout P."/>
            <person name="Nishida H."/>
            <person name="Aasland R."/>
            <person name="Huzurbazar S."/>
            <person name="Westhof E."/>
            <person name="Delsuc F."/>
            <person name="Lehrach H."/>
            <person name="Reinhardt R."/>
            <person name="Weissenbach J."/>
            <person name="Roy S.W."/>
            <person name="Artiguenave F."/>
            <person name="Postlethwait J.H."/>
            <person name="Manak J.R."/>
            <person name="Thompson E.M."/>
            <person name="Jaillon O."/>
            <person name="Du Pasquier L."/>
            <person name="Boudinot P."/>
            <person name="Liberles D.A."/>
            <person name="Volff J.N."/>
            <person name="Philippe H."/>
            <person name="Lenhard B."/>
            <person name="Roest Crollius H."/>
            <person name="Wincker P."/>
            <person name="Chourrout D."/>
        </authorList>
    </citation>
    <scope>NUCLEOTIDE SEQUENCE [LARGE SCALE GENOMIC DNA]</scope>
</reference>
<feature type="region of interest" description="Disordered" evidence="1">
    <location>
        <begin position="1"/>
        <end position="56"/>
    </location>
</feature>
<dbReference type="Proteomes" id="UP000001307">
    <property type="component" value="Unassembled WGS sequence"/>
</dbReference>
<keyword evidence="3" id="KW-1185">Reference proteome</keyword>
<organism evidence="2">
    <name type="scientific">Oikopleura dioica</name>
    <name type="common">Tunicate</name>
    <dbReference type="NCBI Taxonomy" id="34765"/>
    <lineage>
        <taxon>Eukaryota</taxon>
        <taxon>Metazoa</taxon>
        <taxon>Chordata</taxon>
        <taxon>Tunicata</taxon>
        <taxon>Appendicularia</taxon>
        <taxon>Copelata</taxon>
        <taxon>Oikopleuridae</taxon>
        <taxon>Oikopleura</taxon>
    </lineage>
</organism>
<accession>E4XE52</accession>
<dbReference type="AlphaFoldDB" id="E4XE52"/>
<protein>
    <submittedName>
        <fullName evidence="2">Uncharacterized protein</fullName>
    </submittedName>
</protein>
<evidence type="ECO:0000313" key="3">
    <source>
        <dbReference type="Proteomes" id="UP000001307"/>
    </source>
</evidence>
<evidence type="ECO:0000313" key="2">
    <source>
        <dbReference type="EMBL" id="CBY19442.1"/>
    </source>
</evidence>
<evidence type="ECO:0000256" key="1">
    <source>
        <dbReference type="SAM" id="MobiDB-lite"/>
    </source>
</evidence>
<dbReference type="EMBL" id="FN653040">
    <property type="protein sequence ID" value="CBY19442.1"/>
    <property type="molecule type" value="Genomic_DNA"/>
</dbReference>
<name>E4XE52_OIKDI</name>
<proteinExistence type="predicted"/>